<comment type="caution">
    <text evidence="9">The sequence shown here is derived from an EMBL/GenBank/DDBJ whole genome shotgun (WGS) entry which is preliminary data.</text>
</comment>
<comment type="similarity">
    <text evidence="2">Belongs to the MIP/aquaporin (TC 1.A.8) family.</text>
</comment>
<evidence type="ECO:0000256" key="5">
    <source>
        <dbReference type="ARBA" id="ARBA00022989"/>
    </source>
</evidence>
<evidence type="ECO:0000313" key="9">
    <source>
        <dbReference type="EMBL" id="KAF2448025.1"/>
    </source>
</evidence>
<feature type="transmembrane region" description="Helical" evidence="8">
    <location>
        <begin position="487"/>
        <end position="513"/>
    </location>
</feature>
<dbReference type="InterPro" id="IPR050363">
    <property type="entry name" value="MIP/Aquaporin"/>
</dbReference>
<evidence type="ECO:0000313" key="10">
    <source>
        <dbReference type="Proteomes" id="UP000799764"/>
    </source>
</evidence>
<feature type="compositionally biased region" description="Polar residues" evidence="7">
    <location>
        <begin position="22"/>
        <end position="34"/>
    </location>
</feature>
<evidence type="ECO:0000256" key="2">
    <source>
        <dbReference type="ARBA" id="ARBA00006175"/>
    </source>
</evidence>
<keyword evidence="3" id="KW-0813">Transport</keyword>
<dbReference type="PANTHER" id="PTHR43829:SF24">
    <property type="entry name" value="MIP AQUAPORIN (EUROFUNG)"/>
    <property type="match status" value="1"/>
</dbReference>
<keyword evidence="6 8" id="KW-0472">Membrane</keyword>
<sequence length="548" mass="60729">MSSAENLNQAQPLPGSEPRPTMSYTGSSVRPSGLTQRTSTQATRQRRGEMERQPTVGLDRMQTADTMQDRNDAGSKRQSNRAPTQDSQRPQQYLQRQQTQKKAEDTYYVDNDYYSLNPWYEQQPPKPLFSLGRPFPRTVRPGMLWGHKRSEHPDQQEQGQGQEGTPGAQTLQIPPQIDEHGEPQAPPDHQYDQHDQQKTDTSTEAHQGLQSPTLMPDSMGDNFHGDHPPLDDLQSVATAETHAEKREIRQREEAAIQDYYNTYRNPLSRFRARYPEAFAEFLSTTVYLFFGLAGGLYSITYPAAEGDYITQSWAWGLAVTAGIYIGGGVSGSHMNPWVSIAFSVFRGFPWKMCAVYCCMQILAGFAAGALAWFIYRDAILHIDPTLTPSITGKALYTIPATYVSVPTAFFNDFLSAALYTCVAFAIGDDSNTPPGSGMSALIYGLMSFLLCICFGYNGLGVSPARDLGPRFVAWWVGYGPETFSSGWWAYGPVAAGLSGALTGALVYDVFVFVGGESPVNYQWPSVREVGKRVTGKKRREARGDEGEV</sequence>
<dbReference type="Proteomes" id="UP000799764">
    <property type="component" value="Unassembled WGS sequence"/>
</dbReference>
<dbReference type="GO" id="GO:0015250">
    <property type="term" value="F:water channel activity"/>
    <property type="evidence" value="ECO:0007669"/>
    <property type="project" value="TreeGrafter"/>
</dbReference>
<dbReference type="EMBL" id="MU001496">
    <property type="protein sequence ID" value="KAF2448025.1"/>
    <property type="molecule type" value="Genomic_DNA"/>
</dbReference>
<name>A0A9P4UFE4_9PLEO</name>
<dbReference type="Pfam" id="PF00230">
    <property type="entry name" value="MIP"/>
    <property type="match status" value="1"/>
</dbReference>
<evidence type="ECO:0000256" key="1">
    <source>
        <dbReference type="ARBA" id="ARBA00004141"/>
    </source>
</evidence>
<feature type="transmembrane region" description="Helical" evidence="8">
    <location>
        <begin position="438"/>
        <end position="459"/>
    </location>
</feature>
<dbReference type="GO" id="GO:0005886">
    <property type="term" value="C:plasma membrane"/>
    <property type="evidence" value="ECO:0007669"/>
    <property type="project" value="TreeGrafter"/>
</dbReference>
<evidence type="ECO:0000256" key="3">
    <source>
        <dbReference type="ARBA" id="ARBA00022448"/>
    </source>
</evidence>
<evidence type="ECO:0000256" key="4">
    <source>
        <dbReference type="ARBA" id="ARBA00022692"/>
    </source>
</evidence>
<dbReference type="Gene3D" id="1.20.1080.10">
    <property type="entry name" value="Glycerol uptake facilitator protein"/>
    <property type="match status" value="1"/>
</dbReference>
<dbReference type="SUPFAM" id="SSF81338">
    <property type="entry name" value="Aquaporin-like"/>
    <property type="match status" value="1"/>
</dbReference>
<keyword evidence="5 8" id="KW-1133">Transmembrane helix</keyword>
<feature type="compositionally biased region" description="Polar residues" evidence="7">
    <location>
        <begin position="1"/>
        <end position="11"/>
    </location>
</feature>
<dbReference type="PANTHER" id="PTHR43829">
    <property type="entry name" value="AQUAPORIN OR AQUAGLYCEROPORIN RELATED"/>
    <property type="match status" value="1"/>
</dbReference>
<dbReference type="PRINTS" id="PR00783">
    <property type="entry name" value="MINTRINSICP"/>
</dbReference>
<gene>
    <name evidence="9" type="ORF">P171DRAFT_408675</name>
</gene>
<evidence type="ECO:0000256" key="8">
    <source>
        <dbReference type="SAM" id="Phobius"/>
    </source>
</evidence>
<dbReference type="InterPro" id="IPR000425">
    <property type="entry name" value="MIP"/>
</dbReference>
<keyword evidence="10" id="KW-1185">Reference proteome</keyword>
<feature type="compositionally biased region" description="Polar residues" evidence="7">
    <location>
        <begin position="204"/>
        <end position="213"/>
    </location>
</feature>
<organism evidence="9 10">
    <name type="scientific">Karstenula rhodostoma CBS 690.94</name>
    <dbReference type="NCBI Taxonomy" id="1392251"/>
    <lineage>
        <taxon>Eukaryota</taxon>
        <taxon>Fungi</taxon>
        <taxon>Dikarya</taxon>
        <taxon>Ascomycota</taxon>
        <taxon>Pezizomycotina</taxon>
        <taxon>Dothideomycetes</taxon>
        <taxon>Pleosporomycetidae</taxon>
        <taxon>Pleosporales</taxon>
        <taxon>Massarineae</taxon>
        <taxon>Didymosphaeriaceae</taxon>
        <taxon>Karstenula</taxon>
    </lineage>
</organism>
<dbReference type="OrthoDB" id="3222at2759"/>
<feature type="transmembrane region" description="Helical" evidence="8">
    <location>
        <begin position="277"/>
        <end position="300"/>
    </location>
</feature>
<feature type="compositionally biased region" description="Basic and acidic residues" evidence="7">
    <location>
        <begin position="189"/>
        <end position="203"/>
    </location>
</feature>
<feature type="transmembrane region" description="Helical" evidence="8">
    <location>
        <begin position="312"/>
        <end position="332"/>
    </location>
</feature>
<feature type="compositionally biased region" description="Low complexity" evidence="7">
    <location>
        <begin position="85"/>
        <end position="100"/>
    </location>
</feature>
<dbReference type="GO" id="GO:0015254">
    <property type="term" value="F:glycerol channel activity"/>
    <property type="evidence" value="ECO:0007669"/>
    <property type="project" value="TreeGrafter"/>
</dbReference>
<feature type="transmembrane region" description="Helical" evidence="8">
    <location>
        <begin position="408"/>
        <end position="426"/>
    </location>
</feature>
<protein>
    <submittedName>
        <fullName evidence="9">Aquaporin-like protein</fullName>
    </submittedName>
</protein>
<accession>A0A9P4UFE4</accession>
<feature type="transmembrane region" description="Helical" evidence="8">
    <location>
        <begin position="353"/>
        <end position="375"/>
    </location>
</feature>
<dbReference type="InterPro" id="IPR023271">
    <property type="entry name" value="Aquaporin-like"/>
</dbReference>
<feature type="region of interest" description="Disordered" evidence="7">
    <location>
        <begin position="140"/>
        <end position="232"/>
    </location>
</feature>
<evidence type="ECO:0000256" key="6">
    <source>
        <dbReference type="ARBA" id="ARBA00023136"/>
    </source>
</evidence>
<evidence type="ECO:0000256" key="7">
    <source>
        <dbReference type="SAM" id="MobiDB-lite"/>
    </source>
</evidence>
<keyword evidence="4 8" id="KW-0812">Transmembrane</keyword>
<dbReference type="AlphaFoldDB" id="A0A9P4UFE4"/>
<comment type="subcellular location">
    <subcellularLocation>
        <location evidence="1">Membrane</location>
        <topology evidence="1">Multi-pass membrane protein</topology>
    </subcellularLocation>
</comment>
<feature type="region of interest" description="Disordered" evidence="7">
    <location>
        <begin position="1"/>
        <end position="107"/>
    </location>
</feature>
<reference evidence="9" key="1">
    <citation type="journal article" date="2020" name="Stud. Mycol.">
        <title>101 Dothideomycetes genomes: a test case for predicting lifestyles and emergence of pathogens.</title>
        <authorList>
            <person name="Haridas S."/>
            <person name="Albert R."/>
            <person name="Binder M."/>
            <person name="Bloem J."/>
            <person name="Labutti K."/>
            <person name="Salamov A."/>
            <person name="Andreopoulos B."/>
            <person name="Baker S."/>
            <person name="Barry K."/>
            <person name="Bills G."/>
            <person name="Bluhm B."/>
            <person name="Cannon C."/>
            <person name="Castanera R."/>
            <person name="Culley D."/>
            <person name="Daum C."/>
            <person name="Ezra D."/>
            <person name="Gonzalez J."/>
            <person name="Henrissat B."/>
            <person name="Kuo A."/>
            <person name="Liang C."/>
            <person name="Lipzen A."/>
            <person name="Lutzoni F."/>
            <person name="Magnuson J."/>
            <person name="Mondo S."/>
            <person name="Nolan M."/>
            <person name="Ohm R."/>
            <person name="Pangilinan J."/>
            <person name="Park H.-J."/>
            <person name="Ramirez L."/>
            <person name="Alfaro M."/>
            <person name="Sun H."/>
            <person name="Tritt A."/>
            <person name="Yoshinaga Y."/>
            <person name="Zwiers L.-H."/>
            <person name="Turgeon B."/>
            <person name="Goodwin S."/>
            <person name="Spatafora J."/>
            <person name="Crous P."/>
            <person name="Grigoriev I."/>
        </authorList>
    </citation>
    <scope>NUCLEOTIDE SEQUENCE</scope>
    <source>
        <strain evidence="9">CBS 690.94</strain>
    </source>
</reference>
<proteinExistence type="inferred from homology"/>